<accession>A0A8S5TU63</accession>
<sequence length="47" mass="5392">MPIKEATKEDIAAMKQRLKEKKADLQMDSVVRMVSQSKHKDVKGVHK</sequence>
<protein>
    <submittedName>
        <fullName evidence="1">Uncharacterized protein</fullName>
    </submittedName>
</protein>
<reference evidence="1" key="1">
    <citation type="journal article" date="2021" name="Proc. Natl. Acad. Sci. U.S.A.">
        <title>A Catalog of Tens of Thousands of Viruses from Human Metagenomes Reveals Hidden Associations with Chronic Diseases.</title>
        <authorList>
            <person name="Tisza M.J."/>
            <person name="Buck C.B."/>
        </authorList>
    </citation>
    <scope>NUCLEOTIDE SEQUENCE</scope>
    <source>
        <strain evidence="1">CtWT735</strain>
    </source>
</reference>
<organism evidence="1">
    <name type="scientific">Siphoviridae sp. ctWT735</name>
    <dbReference type="NCBI Taxonomy" id="2825538"/>
    <lineage>
        <taxon>Viruses</taxon>
        <taxon>Duplodnaviria</taxon>
        <taxon>Heunggongvirae</taxon>
        <taxon>Uroviricota</taxon>
        <taxon>Caudoviricetes</taxon>
    </lineage>
</organism>
<proteinExistence type="predicted"/>
<evidence type="ECO:0000313" key="1">
    <source>
        <dbReference type="EMBL" id="DAF85749.1"/>
    </source>
</evidence>
<name>A0A8S5TU63_9CAUD</name>
<dbReference type="EMBL" id="BK015930">
    <property type="protein sequence ID" value="DAF85749.1"/>
    <property type="molecule type" value="Genomic_DNA"/>
</dbReference>